<dbReference type="Proteomes" id="UP000053263">
    <property type="component" value="Unassembled WGS sequence"/>
</dbReference>
<protein>
    <submittedName>
        <fullName evidence="1">Uncharacterized protein</fullName>
    </submittedName>
</protein>
<proteinExistence type="predicted"/>
<gene>
    <name evidence="1" type="ORF">PLICRDRAFT_370843</name>
</gene>
<dbReference type="EMBL" id="KN832572">
    <property type="protein sequence ID" value="KII84129.1"/>
    <property type="molecule type" value="Genomic_DNA"/>
</dbReference>
<evidence type="ECO:0000313" key="2">
    <source>
        <dbReference type="Proteomes" id="UP000053263"/>
    </source>
</evidence>
<name>A0A0C9T490_PLICR</name>
<accession>A0A0C9T490</accession>
<sequence>MSIRMAGAIFNNRLSLELAKNVPSLPQNLATMVKESVTVISTLPEEFRGQLLPSWSRYRLNKLARFVPLLGLRARDWRRMSRTSRLGILSLDVVAVVVMATRWAGSLAEASSSLQCTVINHWAGLCTSRA</sequence>
<organism evidence="1 2">
    <name type="scientific">Plicaturopsis crispa FD-325 SS-3</name>
    <dbReference type="NCBI Taxonomy" id="944288"/>
    <lineage>
        <taxon>Eukaryota</taxon>
        <taxon>Fungi</taxon>
        <taxon>Dikarya</taxon>
        <taxon>Basidiomycota</taxon>
        <taxon>Agaricomycotina</taxon>
        <taxon>Agaricomycetes</taxon>
        <taxon>Agaricomycetidae</taxon>
        <taxon>Amylocorticiales</taxon>
        <taxon>Amylocorticiaceae</taxon>
        <taxon>Plicatura</taxon>
        <taxon>Plicaturopsis crispa</taxon>
    </lineage>
</organism>
<keyword evidence="2" id="KW-1185">Reference proteome</keyword>
<reference evidence="1 2" key="1">
    <citation type="submission" date="2014-06" db="EMBL/GenBank/DDBJ databases">
        <title>Evolutionary Origins and Diversification of the Mycorrhizal Mutualists.</title>
        <authorList>
            <consortium name="DOE Joint Genome Institute"/>
            <consortium name="Mycorrhizal Genomics Consortium"/>
            <person name="Kohler A."/>
            <person name="Kuo A."/>
            <person name="Nagy L.G."/>
            <person name="Floudas D."/>
            <person name="Copeland A."/>
            <person name="Barry K.W."/>
            <person name="Cichocki N."/>
            <person name="Veneault-Fourrey C."/>
            <person name="LaButti K."/>
            <person name="Lindquist E.A."/>
            <person name="Lipzen A."/>
            <person name="Lundell T."/>
            <person name="Morin E."/>
            <person name="Murat C."/>
            <person name="Riley R."/>
            <person name="Ohm R."/>
            <person name="Sun H."/>
            <person name="Tunlid A."/>
            <person name="Henrissat B."/>
            <person name="Grigoriev I.V."/>
            <person name="Hibbett D.S."/>
            <person name="Martin F."/>
        </authorList>
    </citation>
    <scope>NUCLEOTIDE SEQUENCE [LARGE SCALE GENOMIC DNA]</scope>
    <source>
        <strain evidence="1 2">FD-325 SS-3</strain>
    </source>
</reference>
<dbReference type="HOGENOM" id="CLU_1939035_0_0_1"/>
<evidence type="ECO:0000313" key="1">
    <source>
        <dbReference type="EMBL" id="KII84129.1"/>
    </source>
</evidence>
<dbReference type="AlphaFoldDB" id="A0A0C9T490"/>